<sequence>MGKERILLEDRSPVCDIQAFVEDNGDCIYFYLWVHPGSGHAEIRNCWVCNTVPGTEDMDHAAMKSGRAPRMPLPFVAHEPEGIRLDEGELSLLWFEEGDGAALYEGERLIAVIPGWSGPDFSGYSIYAKGMGPFAWGLSDALDVLKARLDRCRTYWEVMNGDYFGEMQQEQLAAMEAFFGPYKKYYAIDREEFPPKALVTGGKDGNLYAFTLGNGALAQPKIEGYYQEEAYRYRRIEFGAAFPAGCSQEGVMAVLNYMAAQSSLPWKEISWLGHGHTIPCGAVPGYEAVLLLNPAQCRVRPGPAFSGFMGEPVNLLWMMLLTGDEYRMAKEGGGESLLERKGDDPASWNLV</sequence>
<evidence type="ECO:0000313" key="3">
    <source>
        <dbReference type="Proteomes" id="UP001454086"/>
    </source>
</evidence>
<dbReference type="InterPro" id="IPR020941">
    <property type="entry name" value="SUFU-like_domain"/>
</dbReference>
<keyword evidence="3" id="KW-1185">Reference proteome</keyword>
<name>A0ABV1DEV1_9FIRM</name>
<dbReference type="Pfam" id="PF05076">
    <property type="entry name" value="SUFU"/>
    <property type="match status" value="1"/>
</dbReference>
<accession>A0ABV1DEV1</accession>
<proteinExistence type="predicted"/>
<organism evidence="2 3">
    <name type="scientific">Enterocloster hominis</name>
    <name type="common">ex Hitch et al. 2024</name>
    <dbReference type="NCBI Taxonomy" id="1917870"/>
    <lineage>
        <taxon>Bacteria</taxon>
        <taxon>Bacillati</taxon>
        <taxon>Bacillota</taxon>
        <taxon>Clostridia</taxon>
        <taxon>Lachnospirales</taxon>
        <taxon>Lachnospiraceae</taxon>
        <taxon>Enterocloster</taxon>
    </lineage>
</organism>
<reference evidence="2 3" key="1">
    <citation type="submission" date="2024-03" db="EMBL/GenBank/DDBJ databases">
        <title>Human intestinal bacterial collection.</title>
        <authorList>
            <person name="Pauvert C."/>
            <person name="Hitch T.C.A."/>
            <person name="Clavel T."/>
        </authorList>
    </citation>
    <scope>NUCLEOTIDE SEQUENCE [LARGE SCALE GENOMIC DNA]</scope>
    <source>
        <strain evidence="2 3">CLA-SR-H021</strain>
    </source>
</reference>
<gene>
    <name evidence="2" type="ORF">WMQ36_28240</name>
</gene>
<protein>
    <submittedName>
        <fullName evidence="2">Suppressor of fused domain protein</fullName>
    </submittedName>
</protein>
<comment type="caution">
    <text evidence="2">The sequence shown here is derived from an EMBL/GenBank/DDBJ whole genome shotgun (WGS) entry which is preliminary data.</text>
</comment>
<evidence type="ECO:0000259" key="1">
    <source>
        <dbReference type="Pfam" id="PF05076"/>
    </source>
</evidence>
<dbReference type="Proteomes" id="UP001454086">
    <property type="component" value="Unassembled WGS sequence"/>
</dbReference>
<dbReference type="RefSeq" id="WP_040382423.1">
    <property type="nucleotide sequence ID" value="NZ_JBBMFM010000228.1"/>
</dbReference>
<feature type="domain" description="Suppressor of fused-like" evidence="1">
    <location>
        <begin position="209"/>
        <end position="340"/>
    </location>
</feature>
<dbReference type="EMBL" id="JBBMFM010000228">
    <property type="protein sequence ID" value="MEQ2428857.1"/>
    <property type="molecule type" value="Genomic_DNA"/>
</dbReference>
<evidence type="ECO:0000313" key="2">
    <source>
        <dbReference type="EMBL" id="MEQ2428857.1"/>
    </source>
</evidence>